<dbReference type="GO" id="GO:0047936">
    <property type="term" value="F:glucose 1-dehydrogenase [NAD(P)+] activity"/>
    <property type="evidence" value="ECO:0007669"/>
    <property type="project" value="UniProtKB-EC"/>
</dbReference>
<name>A0A443K6P9_9RHOB</name>
<evidence type="ECO:0000256" key="1">
    <source>
        <dbReference type="ARBA" id="ARBA00006484"/>
    </source>
</evidence>
<dbReference type="PANTHER" id="PTHR42760:SF121">
    <property type="entry name" value="3-OXOACYL-(ACYL-CARRIER-PROTEIN) REDUCTASE"/>
    <property type="match status" value="1"/>
</dbReference>
<gene>
    <name evidence="4" type="ORF">D2T31_13710</name>
</gene>
<evidence type="ECO:0000256" key="2">
    <source>
        <dbReference type="RuleBase" id="RU000363"/>
    </source>
</evidence>
<dbReference type="PANTHER" id="PTHR42760">
    <property type="entry name" value="SHORT-CHAIN DEHYDROGENASES/REDUCTASES FAMILY MEMBER"/>
    <property type="match status" value="1"/>
</dbReference>
<dbReference type="RefSeq" id="WP_128237773.1">
    <property type="nucleotide sequence ID" value="NZ_SAUX01000015.1"/>
</dbReference>
<protein>
    <submittedName>
        <fullName evidence="4">Glucose 1-dehydrogenase</fullName>
        <ecNumber evidence="4">1.1.1.47</ecNumber>
    </submittedName>
</protein>
<dbReference type="GO" id="GO:0006633">
    <property type="term" value="P:fatty acid biosynthetic process"/>
    <property type="evidence" value="ECO:0007669"/>
    <property type="project" value="TreeGrafter"/>
</dbReference>
<evidence type="ECO:0000313" key="4">
    <source>
        <dbReference type="EMBL" id="RWR28415.1"/>
    </source>
</evidence>
<dbReference type="GO" id="GO:0048038">
    <property type="term" value="F:quinone binding"/>
    <property type="evidence" value="ECO:0007669"/>
    <property type="project" value="TreeGrafter"/>
</dbReference>
<dbReference type="Gene3D" id="3.40.50.720">
    <property type="entry name" value="NAD(P)-binding Rossmann-like Domain"/>
    <property type="match status" value="1"/>
</dbReference>
<dbReference type="InterPro" id="IPR020904">
    <property type="entry name" value="Sc_DH/Rdtase_CS"/>
</dbReference>
<evidence type="ECO:0000259" key="3">
    <source>
        <dbReference type="SMART" id="SM00822"/>
    </source>
</evidence>
<feature type="domain" description="Ketoreductase" evidence="3">
    <location>
        <begin position="8"/>
        <end position="198"/>
    </location>
</feature>
<proteinExistence type="inferred from homology"/>
<reference evidence="4 5" key="1">
    <citation type="submission" date="2019-01" db="EMBL/GenBank/DDBJ databases">
        <title>Sinorhodobacter populi sp. nov. isolated from the symptomatic bark tissue of Populus euramericana canker.</title>
        <authorList>
            <person name="Xu G."/>
        </authorList>
    </citation>
    <scope>NUCLEOTIDE SEQUENCE [LARGE SCALE GENOMIC DNA]</scope>
    <source>
        <strain evidence="4 5">D19-10-3-21</strain>
    </source>
</reference>
<dbReference type="InterPro" id="IPR002347">
    <property type="entry name" value="SDR_fam"/>
</dbReference>
<dbReference type="InterPro" id="IPR036291">
    <property type="entry name" value="NAD(P)-bd_dom_sf"/>
</dbReference>
<dbReference type="FunFam" id="3.40.50.720:FF:000084">
    <property type="entry name" value="Short-chain dehydrogenase reductase"/>
    <property type="match status" value="1"/>
</dbReference>
<dbReference type="OrthoDB" id="9780084at2"/>
<dbReference type="Proteomes" id="UP000285295">
    <property type="component" value="Unassembled WGS sequence"/>
</dbReference>
<dbReference type="InterPro" id="IPR057326">
    <property type="entry name" value="KR_dom"/>
</dbReference>
<evidence type="ECO:0000313" key="5">
    <source>
        <dbReference type="Proteomes" id="UP000285295"/>
    </source>
</evidence>
<dbReference type="PROSITE" id="PS00061">
    <property type="entry name" value="ADH_SHORT"/>
    <property type="match status" value="1"/>
</dbReference>
<dbReference type="Pfam" id="PF00106">
    <property type="entry name" value="adh_short"/>
    <property type="match status" value="1"/>
</dbReference>
<comment type="caution">
    <text evidence="4">The sequence shown here is derived from an EMBL/GenBank/DDBJ whole genome shotgun (WGS) entry which is preliminary data.</text>
</comment>
<dbReference type="SUPFAM" id="SSF51735">
    <property type="entry name" value="NAD(P)-binding Rossmann-fold domains"/>
    <property type="match status" value="1"/>
</dbReference>
<dbReference type="EMBL" id="SAUX01000015">
    <property type="protein sequence ID" value="RWR28415.1"/>
    <property type="molecule type" value="Genomic_DNA"/>
</dbReference>
<dbReference type="SMART" id="SM00822">
    <property type="entry name" value="PKS_KR"/>
    <property type="match status" value="1"/>
</dbReference>
<reference evidence="4 5" key="2">
    <citation type="submission" date="2019-01" db="EMBL/GenBank/DDBJ databases">
        <authorList>
            <person name="Li Y."/>
        </authorList>
    </citation>
    <scope>NUCLEOTIDE SEQUENCE [LARGE SCALE GENOMIC DNA]</scope>
    <source>
        <strain evidence="4 5">D19-10-3-21</strain>
    </source>
</reference>
<organism evidence="4 5">
    <name type="scientific">Paenirhodobacter populi</name>
    <dbReference type="NCBI Taxonomy" id="2306993"/>
    <lineage>
        <taxon>Bacteria</taxon>
        <taxon>Pseudomonadati</taxon>
        <taxon>Pseudomonadota</taxon>
        <taxon>Alphaproteobacteria</taxon>
        <taxon>Rhodobacterales</taxon>
        <taxon>Rhodobacter group</taxon>
        <taxon>Paenirhodobacter</taxon>
    </lineage>
</organism>
<dbReference type="NCBIfam" id="NF005559">
    <property type="entry name" value="PRK07231.1"/>
    <property type="match status" value="1"/>
</dbReference>
<accession>A0A443K6P9</accession>
<dbReference type="EC" id="1.1.1.47" evidence="4"/>
<dbReference type="PRINTS" id="PR00081">
    <property type="entry name" value="GDHRDH"/>
</dbReference>
<sequence length="262" mass="26769">MGNSVEGLSIIVTGSGRGIGRAMAAGLAAAGANLTIADIDQAAAEAAAADILAMGGRATAVGVDVTDRVAVRRMIAHSVAEYGRLDVVFNNAGIAQVRRFGDITEADWRRMMDVNGLSVLIGIQESAVQFIAQGGGGKIVNTASVAGKRGSEALGHYSASKFAVIGLTQAAAQSYAAHRITVNSICPGIVATDMWDAIGKGFRNEGMTTRDDAAFEQALTGVTLGRSSTPEDLVGVAIFLASPGSDYMTGQSLVVDGGMVFS</sequence>
<comment type="similarity">
    <text evidence="1 2">Belongs to the short-chain dehydrogenases/reductases (SDR) family.</text>
</comment>
<dbReference type="AlphaFoldDB" id="A0A443K6P9"/>
<dbReference type="PRINTS" id="PR00080">
    <property type="entry name" value="SDRFAMILY"/>
</dbReference>
<keyword evidence="4" id="KW-0560">Oxidoreductase</keyword>